<evidence type="ECO:0000256" key="2">
    <source>
        <dbReference type="ARBA" id="ARBA00022679"/>
    </source>
</evidence>
<dbReference type="Pfam" id="PF03727">
    <property type="entry name" value="Hexokinase_2"/>
    <property type="match status" value="2"/>
</dbReference>
<dbReference type="InterPro" id="IPR022672">
    <property type="entry name" value="Hexokinase_N"/>
</dbReference>
<keyword evidence="2 6" id="KW-0808">Transferase</keyword>
<comment type="caution">
    <text evidence="10">The sequence shown here is derived from an EMBL/GenBank/DDBJ whole genome shotgun (WGS) entry which is preliminary data.</text>
</comment>
<dbReference type="PRINTS" id="PR00475">
    <property type="entry name" value="HEXOKINASE"/>
</dbReference>
<feature type="domain" description="Hexokinase C-terminal" evidence="9">
    <location>
        <begin position="483"/>
        <end position="537"/>
    </location>
</feature>
<keyword evidence="3 6" id="KW-0547">Nucleotide-binding</keyword>
<evidence type="ECO:0000259" key="8">
    <source>
        <dbReference type="Pfam" id="PF00349"/>
    </source>
</evidence>
<dbReference type="Pfam" id="PF00349">
    <property type="entry name" value="Hexokinase_1"/>
    <property type="match status" value="2"/>
</dbReference>
<evidence type="ECO:0000313" key="10">
    <source>
        <dbReference type="EMBL" id="KAL1890075.1"/>
    </source>
</evidence>
<dbReference type="InterPro" id="IPR001312">
    <property type="entry name" value="Hexokinase"/>
</dbReference>
<evidence type="ECO:0000256" key="5">
    <source>
        <dbReference type="ARBA" id="ARBA00022840"/>
    </source>
</evidence>
<keyword evidence="5 6" id="KW-0067">ATP-binding</keyword>
<accession>A0ABR3YQ14</accession>
<dbReference type="EMBL" id="JAWCUI010000066">
    <property type="protein sequence ID" value="KAL1890075.1"/>
    <property type="molecule type" value="Genomic_DNA"/>
</dbReference>
<evidence type="ECO:0000256" key="4">
    <source>
        <dbReference type="ARBA" id="ARBA00022777"/>
    </source>
</evidence>
<evidence type="ECO:0000256" key="3">
    <source>
        <dbReference type="ARBA" id="ARBA00022741"/>
    </source>
</evidence>
<feature type="domain" description="Hexokinase N-terminal" evidence="8">
    <location>
        <begin position="29"/>
        <end position="119"/>
    </location>
</feature>
<gene>
    <name evidence="10" type="ORF">Sste5346_008512</name>
</gene>
<dbReference type="Proteomes" id="UP001583186">
    <property type="component" value="Unassembled WGS sequence"/>
</dbReference>
<dbReference type="PANTHER" id="PTHR19443:SF30">
    <property type="entry name" value="GLUCOKINASE-1-RELATED"/>
    <property type="match status" value="1"/>
</dbReference>
<evidence type="ECO:0000256" key="1">
    <source>
        <dbReference type="ARBA" id="ARBA00009225"/>
    </source>
</evidence>
<evidence type="ECO:0000256" key="7">
    <source>
        <dbReference type="SAM" id="MobiDB-lite"/>
    </source>
</evidence>
<evidence type="ECO:0000313" key="11">
    <source>
        <dbReference type="Proteomes" id="UP001583186"/>
    </source>
</evidence>
<feature type="region of interest" description="Disordered" evidence="7">
    <location>
        <begin position="1"/>
        <end position="26"/>
    </location>
</feature>
<reference evidence="10 11" key="1">
    <citation type="journal article" date="2024" name="IMA Fungus">
        <title>IMA Genome - F19 : A genome assembly and annotation guide to empower mycologists, including annotated draft genome sequences of Ceratocystis pirilliformis, Diaporthe australafricana, Fusarium ophioides, Paecilomyces lecythidis, and Sporothrix stenoceras.</title>
        <authorList>
            <person name="Aylward J."/>
            <person name="Wilson A.M."/>
            <person name="Visagie C.M."/>
            <person name="Spraker J."/>
            <person name="Barnes I."/>
            <person name="Buitendag C."/>
            <person name="Ceriani C."/>
            <person name="Del Mar Angel L."/>
            <person name="du Plessis D."/>
            <person name="Fuchs T."/>
            <person name="Gasser K."/>
            <person name="Kramer D."/>
            <person name="Li W."/>
            <person name="Munsamy K."/>
            <person name="Piso A."/>
            <person name="Price J.L."/>
            <person name="Sonnekus B."/>
            <person name="Thomas C."/>
            <person name="van der Nest A."/>
            <person name="van Dijk A."/>
            <person name="van Heerden A."/>
            <person name="van Vuuren N."/>
            <person name="Yilmaz N."/>
            <person name="Duong T.A."/>
            <person name="van der Merwe N.A."/>
            <person name="Wingfield M.J."/>
            <person name="Wingfield B.D."/>
        </authorList>
    </citation>
    <scope>NUCLEOTIDE SEQUENCE [LARGE SCALE GENOMIC DNA]</scope>
    <source>
        <strain evidence="10 11">CMW 5346</strain>
    </source>
</reference>
<keyword evidence="11" id="KW-1185">Reference proteome</keyword>
<evidence type="ECO:0000259" key="9">
    <source>
        <dbReference type="Pfam" id="PF03727"/>
    </source>
</evidence>
<dbReference type="PROSITE" id="PS51748">
    <property type="entry name" value="HEXOKINASE_2"/>
    <property type="match status" value="1"/>
</dbReference>
<keyword evidence="6" id="KW-0324">Glycolysis</keyword>
<dbReference type="PANTHER" id="PTHR19443">
    <property type="entry name" value="HEXOKINASE"/>
    <property type="match status" value="1"/>
</dbReference>
<dbReference type="InterPro" id="IPR022673">
    <property type="entry name" value="Hexokinase_C"/>
</dbReference>
<dbReference type="SUPFAM" id="SSF53067">
    <property type="entry name" value="Actin-like ATPase domain"/>
    <property type="match status" value="2"/>
</dbReference>
<dbReference type="Gene3D" id="3.40.367.20">
    <property type="match status" value="1"/>
</dbReference>
<feature type="domain" description="Hexokinase N-terminal" evidence="8">
    <location>
        <begin position="120"/>
        <end position="176"/>
    </location>
</feature>
<feature type="domain" description="Hexokinase C-terminal" evidence="9">
    <location>
        <begin position="189"/>
        <end position="368"/>
    </location>
</feature>
<keyword evidence="4 6" id="KW-0418">Kinase</keyword>
<dbReference type="EC" id="2.7.1.-" evidence="6"/>
<protein>
    <recommendedName>
        <fullName evidence="6">Phosphotransferase</fullName>
        <ecNumber evidence="6">2.7.1.-</ecNumber>
    </recommendedName>
</protein>
<feature type="region of interest" description="Disordered" evidence="7">
    <location>
        <begin position="436"/>
        <end position="478"/>
    </location>
</feature>
<organism evidence="10 11">
    <name type="scientific">Sporothrix stenoceras</name>
    <dbReference type="NCBI Taxonomy" id="5173"/>
    <lineage>
        <taxon>Eukaryota</taxon>
        <taxon>Fungi</taxon>
        <taxon>Dikarya</taxon>
        <taxon>Ascomycota</taxon>
        <taxon>Pezizomycotina</taxon>
        <taxon>Sordariomycetes</taxon>
        <taxon>Sordariomycetidae</taxon>
        <taxon>Ophiostomatales</taxon>
        <taxon>Ophiostomataceae</taxon>
        <taxon>Sporothrix</taxon>
    </lineage>
</organism>
<comment type="similarity">
    <text evidence="1 6">Belongs to the hexokinase family.</text>
</comment>
<dbReference type="Gene3D" id="3.30.420.40">
    <property type="match status" value="2"/>
</dbReference>
<sequence length="546" mass="57636">MSSHMSSHDPLSLPGPPPRTSASSSSSIVDEIIESFSFSADDVRVTAAHLLEQLKTGLLHDSLPFQHPSFVTTIPDGSETGRFLSVDLGGTNCRICLVDLHGDGTFSIEQQKHAVPQNISLAGGTLLHWDKGWDIPSALGRDPCALLQAATNAQQLPVHVAALANDSVGSLLTRAYTSTSVTARTLACVIVGTGTNAAYVERLQNVKRVGCINAATDTVMAMNTEWGCMDDDMRVLPRTRFDDMVDVQSTDCGLQMLEKRVSGLYLGELLRLAVLELYQRGDIFDMHVGQDPLLFTKESIDASLLSALAVDDSDDAMTAKIKFVADTLGAENVSTADVHIIQAIANAIVTRAARLVGAATAAIVLQSGFLSTEAEAAVPTVLTAEKDGTHVATKVVQDAVPAALVPDSSARTLLQRAFDILTAPFARCFGMSRPKTKTKTKTDLISSLTSPSPSPSLSPSPSTLSSPGLMKQPPTSSPAIPIIDIGVTGSVIEHHPTFEKEMRAALRQEPGIGPVGDARIRTGLCEDGSAVGAALMVHAAMAQKNA</sequence>
<evidence type="ECO:0000256" key="6">
    <source>
        <dbReference type="RuleBase" id="RU362007"/>
    </source>
</evidence>
<name>A0ABR3YQ14_9PEZI</name>
<dbReference type="InterPro" id="IPR043129">
    <property type="entry name" value="ATPase_NBD"/>
</dbReference>
<proteinExistence type="inferred from homology"/>